<evidence type="ECO:0000256" key="6">
    <source>
        <dbReference type="ARBA" id="ARBA00022485"/>
    </source>
</evidence>
<keyword evidence="16" id="KW-0175">Coiled coil</keyword>
<evidence type="ECO:0000256" key="9">
    <source>
        <dbReference type="ARBA" id="ARBA00022723"/>
    </source>
</evidence>
<dbReference type="GO" id="GO:0000155">
    <property type="term" value="F:phosphorelay sensor kinase activity"/>
    <property type="evidence" value="ECO:0007669"/>
    <property type="project" value="InterPro"/>
</dbReference>
<dbReference type="SUPFAM" id="SSF55874">
    <property type="entry name" value="ATPase domain of HSP90 chaperone/DNA topoisomerase II/histidine kinase"/>
    <property type="match status" value="1"/>
</dbReference>
<dbReference type="AlphaFoldDB" id="A0A6I5KP31"/>
<keyword evidence="17" id="KW-0472">Membrane</keyword>
<dbReference type="RefSeq" id="WP_163633171.1">
    <property type="nucleotide sequence ID" value="NZ_JAAAMI010000001.1"/>
</dbReference>
<keyword evidence="13" id="KW-0411">Iron-sulfur</keyword>
<name>A0A6I5KP31_9FLAO</name>
<keyword evidence="17" id="KW-0812">Transmembrane</keyword>
<dbReference type="PRINTS" id="PR00344">
    <property type="entry name" value="BCTRLSENSOR"/>
</dbReference>
<keyword evidence="17" id="KW-1133">Transmembrane helix</keyword>
<dbReference type="Gene3D" id="3.30.565.10">
    <property type="entry name" value="Histidine kinase-like ATPase, C-terminal domain"/>
    <property type="match status" value="1"/>
</dbReference>
<organism evidence="19 20">
    <name type="scientific">Flagellimonas sediminis</name>
    <dbReference type="NCBI Taxonomy" id="2696468"/>
    <lineage>
        <taxon>Bacteria</taxon>
        <taxon>Pseudomonadati</taxon>
        <taxon>Bacteroidota</taxon>
        <taxon>Flavobacteriia</taxon>
        <taxon>Flavobacteriales</taxon>
        <taxon>Flavobacteriaceae</taxon>
        <taxon>Flagellimonas</taxon>
    </lineage>
</organism>
<dbReference type="Proteomes" id="UP000468707">
    <property type="component" value="Unassembled WGS sequence"/>
</dbReference>
<evidence type="ECO:0000256" key="2">
    <source>
        <dbReference type="ARBA" id="ARBA00001966"/>
    </source>
</evidence>
<evidence type="ECO:0000313" key="19">
    <source>
        <dbReference type="EMBL" id="NDV42456.1"/>
    </source>
</evidence>
<dbReference type="CDD" id="cd16917">
    <property type="entry name" value="HATPase_UhpB-NarQ-NarX-like"/>
    <property type="match status" value="1"/>
</dbReference>
<dbReference type="SMART" id="SM00387">
    <property type="entry name" value="HATPase_c"/>
    <property type="match status" value="1"/>
</dbReference>
<dbReference type="EMBL" id="JAAAMI010000001">
    <property type="protein sequence ID" value="NDV42456.1"/>
    <property type="molecule type" value="Genomic_DNA"/>
</dbReference>
<evidence type="ECO:0000256" key="15">
    <source>
        <dbReference type="ARBA" id="ARBA00030800"/>
    </source>
</evidence>
<keyword evidence="6" id="KW-0004">4Fe-4S</keyword>
<dbReference type="GO" id="GO:0016020">
    <property type="term" value="C:membrane"/>
    <property type="evidence" value="ECO:0007669"/>
    <property type="project" value="InterPro"/>
</dbReference>
<keyword evidence="20" id="KW-1185">Reference proteome</keyword>
<evidence type="ECO:0000256" key="11">
    <source>
        <dbReference type="ARBA" id="ARBA00023004"/>
    </source>
</evidence>
<protein>
    <recommendedName>
        <fullName evidence="5">Oxygen sensor histidine kinase NreB</fullName>
        <ecNumber evidence="4">2.7.13.3</ecNumber>
    </recommendedName>
    <alternativeName>
        <fullName evidence="15">Nitrogen regulation protein B</fullName>
    </alternativeName>
</protein>
<evidence type="ECO:0000256" key="12">
    <source>
        <dbReference type="ARBA" id="ARBA00023012"/>
    </source>
</evidence>
<evidence type="ECO:0000256" key="17">
    <source>
        <dbReference type="SAM" id="Phobius"/>
    </source>
</evidence>
<dbReference type="InterPro" id="IPR050482">
    <property type="entry name" value="Sensor_HK_TwoCompSys"/>
</dbReference>
<comment type="cofactor">
    <cofactor evidence="2">
        <name>[4Fe-4S] cluster</name>
        <dbReference type="ChEBI" id="CHEBI:49883"/>
    </cofactor>
</comment>
<dbReference type="InterPro" id="IPR004358">
    <property type="entry name" value="Sig_transdc_His_kin-like_C"/>
</dbReference>
<sequence>MSVEDIIPSKYKIAFRTTRLLILFALLGSQMVLGQSKELDSLRAVVSNMPDDSVKCETHLRIAYLLYDGEEAVQQSKSGLALAKKLGSPRLIGKSFHRLGWCTGFDEMDKKTAYLDSASVYFSRINDLYGLGNVYDTRGVILLTYGSLEDSKLAFQQAYDYFAQIPNEERKAGILNNWAVAEYTSGNAEEGLKKYQEALDYRLTENPVAHVEIARLYQGLGECHKMKGNLELAATNYLKGYEHRKDAEDVGVVESMMSIVSMMYDAAQKQVDTVAISDVIKAYGFESSTDMIQKAEQTPGLDDRIGLKNYIMDVRREQFLMNKNYKAAYDLLLKQKQMEEEYKLSESSIEALADMKIKFEKDQLKIQLLEEEVLNQKKQDHVNMLLFSLGGLLLITLVGFLYYKNRMHTAKLELHEAQREQQIISMRSMLEGQEKERTRIARDLHDGLGNLLSSLKVNIGSLQINFDDNNSKKIYVSASQMIDEACTEVRKIAHEMMPQSLKKLGLRKAIEDLVKKMDAIHPFHAEFQVHGTEKVFDDNTNIMIFRIVQESLNNIVKYADAKEVLVQITYSDDWFDLTIEDDGVGFDPKSLKADKGMGLKSIAFRTEFIGGTFDINSREGMGTLVTINIPLNKKYST</sequence>
<evidence type="ECO:0000256" key="4">
    <source>
        <dbReference type="ARBA" id="ARBA00012438"/>
    </source>
</evidence>
<dbReference type="Gene3D" id="1.25.40.10">
    <property type="entry name" value="Tetratricopeptide repeat domain"/>
    <property type="match status" value="1"/>
</dbReference>
<keyword evidence="7" id="KW-0963">Cytoplasm</keyword>
<proteinExistence type="predicted"/>
<keyword evidence="8" id="KW-0808">Transferase</keyword>
<dbReference type="Gene3D" id="1.20.5.1930">
    <property type="match status" value="1"/>
</dbReference>
<dbReference type="GO" id="GO:0005737">
    <property type="term" value="C:cytoplasm"/>
    <property type="evidence" value="ECO:0007669"/>
    <property type="project" value="UniProtKB-SubCell"/>
</dbReference>
<dbReference type="EC" id="2.7.13.3" evidence="4"/>
<dbReference type="GO" id="GO:0046983">
    <property type="term" value="F:protein dimerization activity"/>
    <property type="evidence" value="ECO:0007669"/>
    <property type="project" value="InterPro"/>
</dbReference>
<dbReference type="InterPro" id="IPR011990">
    <property type="entry name" value="TPR-like_helical_dom_sf"/>
</dbReference>
<dbReference type="GO" id="GO:0051539">
    <property type="term" value="F:4 iron, 4 sulfur cluster binding"/>
    <property type="evidence" value="ECO:0007669"/>
    <property type="project" value="UniProtKB-KW"/>
</dbReference>
<evidence type="ECO:0000313" key="20">
    <source>
        <dbReference type="Proteomes" id="UP000468707"/>
    </source>
</evidence>
<evidence type="ECO:0000259" key="18">
    <source>
        <dbReference type="PROSITE" id="PS50109"/>
    </source>
</evidence>
<evidence type="ECO:0000256" key="13">
    <source>
        <dbReference type="ARBA" id="ARBA00023014"/>
    </source>
</evidence>
<keyword evidence="10" id="KW-0418">Kinase</keyword>
<keyword evidence="9" id="KW-0479">Metal-binding</keyword>
<dbReference type="Pfam" id="PF07730">
    <property type="entry name" value="HisKA_3"/>
    <property type="match status" value="1"/>
</dbReference>
<evidence type="ECO:0000256" key="14">
    <source>
        <dbReference type="ARBA" id="ARBA00024827"/>
    </source>
</evidence>
<keyword evidence="12" id="KW-0902">Two-component regulatory system</keyword>
<dbReference type="InterPro" id="IPR011712">
    <property type="entry name" value="Sig_transdc_His_kin_sub3_dim/P"/>
</dbReference>
<feature type="coiled-coil region" evidence="16">
    <location>
        <begin position="352"/>
        <end position="379"/>
    </location>
</feature>
<comment type="subcellular location">
    <subcellularLocation>
        <location evidence="3">Cytoplasm</location>
    </subcellularLocation>
</comment>
<evidence type="ECO:0000256" key="3">
    <source>
        <dbReference type="ARBA" id="ARBA00004496"/>
    </source>
</evidence>
<evidence type="ECO:0000256" key="1">
    <source>
        <dbReference type="ARBA" id="ARBA00000085"/>
    </source>
</evidence>
<dbReference type="GO" id="GO:0046872">
    <property type="term" value="F:metal ion binding"/>
    <property type="evidence" value="ECO:0007669"/>
    <property type="project" value="UniProtKB-KW"/>
</dbReference>
<gene>
    <name evidence="19" type="ORF">GTK07_03880</name>
</gene>
<reference evidence="19 20" key="1">
    <citation type="submission" date="2020-01" db="EMBL/GenBank/DDBJ databases">
        <title>Muricauda sediminis sp.nov. 40Bstr401.</title>
        <authorList>
            <person name="Xue Z."/>
            <person name="Zhu S."/>
            <person name="Ren N."/>
            <person name="Chen T."/>
            <person name="Chen X."/>
            <person name="Chen J."/>
            <person name="Yang J."/>
        </authorList>
    </citation>
    <scope>NUCLEOTIDE SEQUENCE [LARGE SCALE GENOMIC DNA]</scope>
    <source>
        <strain evidence="19 20">40Bstr401</strain>
    </source>
</reference>
<comment type="catalytic activity">
    <reaction evidence="1">
        <text>ATP + protein L-histidine = ADP + protein N-phospho-L-histidine.</text>
        <dbReference type="EC" id="2.7.13.3"/>
    </reaction>
</comment>
<feature type="domain" description="Histidine kinase" evidence="18">
    <location>
        <begin position="439"/>
        <end position="633"/>
    </location>
</feature>
<dbReference type="PANTHER" id="PTHR24421">
    <property type="entry name" value="NITRATE/NITRITE SENSOR PROTEIN NARX-RELATED"/>
    <property type="match status" value="1"/>
</dbReference>
<keyword evidence="11" id="KW-0408">Iron</keyword>
<feature type="transmembrane region" description="Helical" evidence="17">
    <location>
        <begin position="384"/>
        <end position="403"/>
    </location>
</feature>
<comment type="caution">
    <text evidence="19">The sequence shown here is derived from an EMBL/GenBank/DDBJ whole genome shotgun (WGS) entry which is preliminary data.</text>
</comment>
<dbReference type="PROSITE" id="PS50109">
    <property type="entry name" value="HIS_KIN"/>
    <property type="match status" value="1"/>
</dbReference>
<evidence type="ECO:0000256" key="7">
    <source>
        <dbReference type="ARBA" id="ARBA00022490"/>
    </source>
</evidence>
<evidence type="ECO:0000256" key="8">
    <source>
        <dbReference type="ARBA" id="ARBA00022679"/>
    </source>
</evidence>
<dbReference type="Pfam" id="PF02518">
    <property type="entry name" value="HATPase_c"/>
    <property type="match status" value="1"/>
</dbReference>
<evidence type="ECO:0000256" key="10">
    <source>
        <dbReference type="ARBA" id="ARBA00022777"/>
    </source>
</evidence>
<comment type="function">
    <text evidence="14">Member of the two-component regulatory system NreB/NreC involved in the control of dissimilatory nitrate/nitrite reduction in response to oxygen. NreB functions as a direct oxygen sensor histidine kinase which is autophosphorylated, in the absence of oxygen, probably at the conserved histidine residue, and transfers its phosphate group probably to a conserved aspartate residue of NreC. NreB/NreC activates the expression of the nitrate (narGHJI) and nitrite (nir) reductase operons, as well as the putative nitrate transporter gene narT.</text>
</comment>
<dbReference type="InterPro" id="IPR005467">
    <property type="entry name" value="His_kinase_dom"/>
</dbReference>
<dbReference type="InterPro" id="IPR003594">
    <property type="entry name" value="HATPase_dom"/>
</dbReference>
<accession>A0A6I5KP31</accession>
<dbReference type="SUPFAM" id="SSF48452">
    <property type="entry name" value="TPR-like"/>
    <property type="match status" value="1"/>
</dbReference>
<dbReference type="InterPro" id="IPR036890">
    <property type="entry name" value="HATPase_C_sf"/>
</dbReference>
<evidence type="ECO:0000256" key="5">
    <source>
        <dbReference type="ARBA" id="ARBA00017322"/>
    </source>
</evidence>
<evidence type="ECO:0000256" key="16">
    <source>
        <dbReference type="SAM" id="Coils"/>
    </source>
</evidence>